<protein>
    <recommendedName>
        <fullName evidence="2">diguanylate cyclase</fullName>
        <ecNumber evidence="2">2.7.7.65</ecNumber>
    </recommendedName>
</protein>
<gene>
    <name evidence="6" type="ORF">HNQ52_000954</name>
</gene>
<organism evidence="6 7">
    <name type="scientific">Chiayiivirga flava</name>
    <dbReference type="NCBI Taxonomy" id="659595"/>
    <lineage>
        <taxon>Bacteria</taxon>
        <taxon>Pseudomonadati</taxon>
        <taxon>Pseudomonadota</taxon>
        <taxon>Gammaproteobacteria</taxon>
        <taxon>Lysobacterales</taxon>
        <taxon>Lysobacteraceae</taxon>
        <taxon>Chiayiivirga</taxon>
    </lineage>
</organism>
<dbReference type="GO" id="GO:0005886">
    <property type="term" value="C:plasma membrane"/>
    <property type="evidence" value="ECO:0007669"/>
    <property type="project" value="TreeGrafter"/>
</dbReference>
<dbReference type="Gene3D" id="3.30.70.270">
    <property type="match status" value="1"/>
</dbReference>
<dbReference type="GO" id="GO:0043709">
    <property type="term" value="P:cell adhesion involved in single-species biofilm formation"/>
    <property type="evidence" value="ECO:0007669"/>
    <property type="project" value="TreeGrafter"/>
</dbReference>
<dbReference type="InterPro" id="IPR043128">
    <property type="entry name" value="Rev_trsase/Diguanyl_cyclase"/>
</dbReference>
<dbReference type="Pfam" id="PF00990">
    <property type="entry name" value="GGDEF"/>
    <property type="match status" value="1"/>
</dbReference>
<dbReference type="SMART" id="SM00267">
    <property type="entry name" value="GGDEF"/>
    <property type="match status" value="1"/>
</dbReference>
<dbReference type="AlphaFoldDB" id="A0A7W8G193"/>
<dbReference type="NCBIfam" id="TIGR00254">
    <property type="entry name" value="GGDEF"/>
    <property type="match status" value="1"/>
</dbReference>
<feature type="transmembrane region" description="Helical" evidence="4">
    <location>
        <begin position="146"/>
        <end position="164"/>
    </location>
</feature>
<dbReference type="FunFam" id="3.30.70.270:FF:000001">
    <property type="entry name" value="Diguanylate cyclase domain protein"/>
    <property type="match status" value="1"/>
</dbReference>
<evidence type="ECO:0000313" key="7">
    <source>
        <dbReference type="Proteomes" id="UP000521199"/>
    </source>
</evidence>
<keyword evidence="7" id="KW-1185">Reference proteome</keyword>
<feature type="transmembrane region" description="Helical" evidence="4">
    <location>
        <begin position="88"/>
        <end position="111"/>
    </location>
</feature>
<dbReference type="PANTHER" id="PTHR45138">
    <property type="entry name" value="REGULATORY COMPONENTS OF SENSORY TRANSDUCTION SYSTEM"/>
    <property type="match status" value="1"/>
</dbReference>
<keyword evidence="4" id="KW-0472">Membrane</keyword>
<dbReference type="Proteomes" id="UP000521199">
    <property type="component" value="Unassembled WGS sequence"/>
</dbReference>
<accession>A0A7W8G193</accession>
<comment type="caution">
    <text evidence="6">The sequence shown here is derived from an EMBL/GenBank/DDBJ whole genome shotgun (WGS) entry which is preliminary data.</text>
</comment>
<feature type="transmembrane region" description="Helical" evidence="4">
    <location>
        <begin position="57"/>
        <end position="76"/>
    </location>
</feature>
<dbReference type="SUPFAM" id="SSF55073">
    <property type="entry name" value="Nucleotide cyclase"/>
    <property type="match status" value="1"/>
</dbReference>
<feature type="transmembrane region" description="Helical" evidence="4">
    <location>
        <begin position="170"/>
        <end position="186"/>
    </location>
</feature>
<dbReference type="GO" id="GO:0052621">
    <property type="term" value="F:diguanylate cyclase activity"/>
    <property type="evidence" value="ECO:0007669"/>
    <property type="project" value="UniProtKB-EC"/>
</dbReference>
<dbReference type="PROSITE" id="PS50887">
    <property type="entry name" value="GGDEF"/>
    <property type="match status" value="1"/>
</dbReference>
<dbReference type="GO" id="GO:1902201">
    <property type="term" value="P:negative regulation of bacterial-type flagellum-dependent cell motility"/>
    <property type="evidence" value="ECO:0007669"/>
    <property type="project" value="TreeGrafter"/>
</dbReference>
<dbReference type="EC" id="2.7.7.65" evidence="2"/>
<name>A0A7W8G193_9GAMM</name>
<dbReference type="RefSeq" id="WP_183959983.1">
    <property type="nucleotide sequence ID" value="NZ_JACHHP010000002.1"/>
</dbReference>
<feature type="transmembrane region" description="Helical" evidence="4">
    <location>
        <begin position="117"/>
        <end position="139"/>
    </location>
</feature>
<evidence type="ECO:0000256" key="2">
    <source>
        <dbReference type="ARBA" id="ARBA00012528"/>
    </source>
</evidence>
<feature type="domain" description="GGDEF" evidence="5">
    <location>
        <begin position="243"/>
        <end position="376"/>
    </location>
</feature>
<evidence type="ECO:0000313" key="6">
    <source>
        <dbReference type="EMBL" id="MBB5207425.1"/>
    </source>
</evidence>
<dbReference type="InterPro" id="IPR050469">
    <property type="entry name" value="Diguanylate_Cyclase"/>
</dbReference>
<comment type="catalytic activity">
    <reaction evidence="3">
        <text>2 GTP = 3',3'-c-di-GMP + 2 diphosphate</text>
        <dbReference type="Rhea" id="RHEA:24898"/>
        <dbReference type="ChEBI" id="CHEBI:33019"/>
        <dbReference type="ChEBI" id="CHEBI:37565"/>
        <dbReference type="ChEBI" id="CHEBI:58805"/>
        <dbReference type="EC" id="2.7.7.65"/>
    </reaction>
</comment>
<dbReference type="InterPro" id="IPR029787">
    <property type="entry name" value="Nucleotide_cyclase"/>
</dbReference>
<dbReference type="EMBL" id="JACHHP010000002">
    <property type="protein sequence ID" value="MBB5207425.1"/>
    <property type="molecule type" value="Genomic_DNA"/>
</dbReference>
<evidence type="ECO:0000259" key="5">
    <source>
        <dbReference type="PROSITE" id="PS50887"/>
    </source>
</evidence>
<evidence type="ECO:0000256" key="1">
    <source>
        <dbReference type="ARBA" id="ARBA00001946"/>
    </source>
</evidence>
<comment type="cofactor">
    <cofactor evidence="1">
        <name>Mg(2+)</name>
        <dbReference type="ChEBI" id="CHEBI:18420"/>
    </cofactor>
</comment>
<dbReference type="CDD" id="cd01949">
    <property type="entry name" value="GGDEF"/>
    <property type="match status" value="1"/>
</dbReference>
<evidence type="ECO:0000256" key="3">
    <source>
        <dbReference type="ARBA" id="ARBA00034247"/>
    </source>
</evidence>
<feature type="transmembrane region" description="Helical" evidence="4">
    <location>
        <begin position="31"/>
        <end position="51"/>
    </location>
</feature>
<dbReference type="PANTHER" id="PTHR45138:SF9">
    <property type="entry name" value="DIGUANYLATE CYCLASE DGCM-RELATED"/>
    <property type="match status" value="1"/>
</dbReference>
<sequence>MNRSIRDADAGSAVVAPGRLRQEVFDTRRRMRIGGVFYLFGWTLLVAYSPLGSVYPVHALAVAAAFLVLAVLRVVVRPALDNERAHPRWLNLQWGIVFATAALWGVASGLVMLDARFAAANVPILLCTVAYATACAHTLSMRRGRALACLTLVYLPALCVTWRVDAGAGPAWALLVYFAYLVLALVSSHREYRLRLDLDEELRIQRDRFETLSRLDALTGLANRRHFSEALDAEVARAHVEDQPLALLIVDIDHFKRFNDTHGHVAGDLALVAFAQRLREQLGERGVQLARVGGEEFALLLPGLRADAAAVLADRFRVDLGTSPLPLVVGADAVRASIGVADLLPGEMGEAMYLRADRALYRAKAEGRDRVVCAEG</sequence>
<keyword evidence="4" id="KW-1133">Transmembrane helix</keyword>
<reference evidence="6 7" key="1">
    <citation type="submission" date="2020-08" db="EMBL/GenBank/DDBJ databases">
        <title>Genomic Encyclopedia of Type Strains, Phase IV (KMG-IV): sequencing the most valuable type-strain genomes for metagenomic binning, comparative biology and taxonomic classification.</title>
        <authorList>
            <person name="Goeker M."/>
        </authorList>
    </citation>
    <scope>NUCLEOTIDE SEQUENCE [LARGE SCALE GENOMIC DNA]</scope>
    <source>
        <strain evidence="6 7">DSM 24163</strain>
    </source>
</reference>
<evidence type="ECO:0000256" key="4">
    <source>
        <dbReference type="SAM" id="Phobius"/>
    </source>
</evidence>
<proteinExistence type="predicted"/>
<dbReference type="InterPro" id="IPR000160">
    <property type="entry name" value="GGDEF_dom"/>
</dbReference>
<keyword evidence="4" id="KW-0812">Transmembrane</keyword>